<accession>A0ABR3QEI8</accession>
<dbReference type="Gene3D" id="3.40.50.300">
    <property type="entry name" value="P-loop containing nucleotide triphosphate hydrolases"/>
    <property type="match status" value="1"/>
</dbReference>
<organism evidence="3 4">
    <name type="scientific">Vanrija albida</name>
    <dbReference type="NCBI Taxonomy" id="181172"/>
    <lineage>
        <taxon>Eukaryota</taxon>
        <taxon>Fungi</taxon>
        <taxon>Dikarya</taxon>
        <taxon>Basidiomycota</taxon>
        <taxon>Agaricomycotina</taxon>
        <taxon>Tremellomycetes</taxon>
        <taxon>Trichosporonales</taxon>
        <taxon>Trichosporonaceae</taxon>
        <taxon>Vanrija</taxon>
    </lineage>
</organism>
<dbReference type="InterPro" id="IPR050496">
    <property type="entry name" value="SNF2_RAD54_helicase_repair"/>
</dbReference>
<dbReference type="PANTHER" id="PTHR45629">
    <property type="entry name" value="SNF2/RAD54 FAMILY MEMBER"/>
    <property type="match status" value="1"/>
</dbReference>
<evidence type="ECO:0000313" key="3">
    <source>
        <dbReference type="EMBL" id="KAL1413121.1"/>
    </source>
</evidence>
<dbReference type="SUPFAM" id="SSF52540">
    <property type="entry name" value="P-loop containing nucleoside triphosphate hydrolases"/>
    <property type="match status" value="1"/>
</dbReference>
<name>A0ABR3QEI8_9TREE</name>
<gene>
    <name evidence="3" type="ORF">Q8F55_000870</name>
</gene>
<feature type="domain" description="Helicase C-terminal" evidence="2">
    <location>
        <begin position="35"/>
        <end position="129"/>
    </location>
</feature>
<comment type="caution">
    <text evidence="3">The sequence shown here is derived from an EMBL/GenBank/DDBJ whole genome shotgun (WGS) entry which is preliminary data.</text>
</comment>
<dbReference type="Pfam" id="PF00271">
    <property type="entry name" value="Helicase_C"/>
    <property type="match status" value="1"/>
</dbReference>
<proteinExistence type="predicted"/>
<reference evidence="3 4" key="1">
    <citation type="submission" date="2023-08" db="EMBL/GenBank/DDBJ databases">
        <title>Annotated Genome Sequence of Vanrija albida AlHP1.</title>
        <authorList>
            <person name="Herzog R."/>
        </authorList>
    </citation>
    <scope>NUCLEOTIDE SEQUENCE [LARGE SCALE GENOMIC DNA]</scope>
    <source>
        <strain evidence="3 4">AlHP1</strain>
    </source>
</reference>
<dbReference type="GeneID" id="95981913"/>
<dbReference type="InterPro" id="IPR001650">
    <property type="entry name" value="Helicase_C-like"/>
</dbReference>
<dbReference type="EMBL" id="JBBXJM010000001">
    <property type="protein sequence ID" value="KAL1413121.1"/>
    <property type="molecule type" value="Genomic_DNA"/>
</dbReference>
<keyword evidence="4" id="KW-1185">Reference proteome</keyword>
<keyword evidence="1" id="KW-0378">Hydrolase</keyword>
<dbReference type="InterPro" id="IPR027417">
    <property type="entry name" value="P-loop_NTPase"/>
</dbReference>
<dbReference type="CDD" id="cd18793">
    <property type="entry name" value="SF2_C_SNF"/>
    <property type="match status" value="1"/>
</dbReference>
<dbReference type="Proteomes" id="UP001565368">
    <property type="component" value="Unassembled WGS sequence"/>
</dbReference>
<dbReference type="PANTHER" id="PTHR45629:SF7">
    <property type="entry name" value="DNA EXCISION REPAIR PROTEIN ERCC-6-RELATED"/>
    <property type="match status" value="1"/>
</dbReference>
<evidence type="ECO:0000313" key="4">
    <source>
        <dbReference type="Proteomes" id="UP001565368"/>
    </source>
</evidence>
<evidence type="ECO:0000256" key="1">
    <source>
        <dbReference type="ARBA" id="ARBA00022801"/>
    </source>
</evidence>
<dbReference type="RefSeq" id="XP_069213065.1">
    <property type="nucleotide sequence ID" value="XM_069349521.1"/>
</dbReference>
<evidence type="ECO:0000259" key="2">
    <source>
        <dbReference type="Pfam" id="PF00271"/>
    </source>
</evidence>
<sequence>MYHIALLYPDSGRGDTVRSQQISKRVFEFCLLETLLKQWRQSEEENNKVLIFSNSVRLLKMIKEFIDISDDFDKTDRMAMVDKFQDPNEDMFVMLVSTLAGGANKVVIFDPSWNPANDLQAMDRAFRIGQKRPV</sequence>
<protein>
    <recommendedName>
        <fullName evidence="2">Helicase C-terminal domain-containing protein</fullName>
    </recommendedName>
</protein>
<dbReference type="InterPro" id="IPR049730">
    <property type="entry name" value="SNF2/RAD54-like_C"/>
</dbReference>